<dbReference type="EnsemblBacteria" id="ABY33545">
    <property type="protein sequence ID" value="ABY33545"/>
    <property type="gene ID" value="Caur_0294"/>
</dbReference>
<evidence type="ECO:0008006" key="4">
    <source>
        <dbReference type="Google" id="ProtNLM"/>
    </source>
</evidence>
<dbReference type="HOGENOM" id="CLU_653681_0_0_0"/>
<evidence type="ECO:0000256" key="1">
    <source>
        <dbReference type="SAM" id="Phobius"/>
    </source>
</evidence>
<feature type="transmembrane region" description="Helical" evidence="1">
    <location>
        <begin position="53"/>
        <end position="71"/>
    </location>
</feature>
<keyword evidence="1" id="KW-1133">Transmembrane helix</keyword>
<gene>
    <name evidence="2" type="ordered locus">Caur_0294</name>
</gene>
<dbReference type="InterPro" id="IPR011050">
    <property type="entry name" value="Pectin_lyase_fold/virulence"/>
</dbReference>
<proteinExistence type="predicted"/>
<dbReference type="NCBIfam" id="NF041518">
    <property type="entry name" value="choice_anch_Q"/>
    <property type="match status" value="1"/>
</dbReference>
<protein>
    <recommendedName>
        <fullName evidence="4">CSLREA domain-containing protein</fullName>
    </recommendedName>
</protein>
<dbReference type="InterPro" id="IPR026457">
    <property type="entry name" value="CSLREA_Nterm"/>
</dbReference>
<dbReference type="EMBL" id="CP000909">
    <property type="protein sequence ID" value="ABY33545.1"/>
    <property type="molecule type" value="Genomic_DNA"/>
</dbReference>
<dbReference type="NCBIfam" id="TIGR04214">
    <property type="entry name" value="CSLREA_Nterm"/>
    <property type="match status" value="1"/>
</dbReference>
<keyword evidence="3" id="KW-1185">Reference proteome</keyword>
<dbReference type="AlphaFoldDB" id="A9WCX6"/>
<dbReference type="eggNOG" id="COG5184">
    <property type="taxonomic scope" value="Bacteria"/>
</dbReference>
<dbReference type="Proteomes" id="UP000002008">
    <property type="component" value="Chromosome"/>
</dbReference>
<dbReference type="STRING" id="324602.Caur_0294"/>
<name>A9WCX6_CHLAA</name>
<dbReference type="InParanoid" id="A9WCX6"/>
<reference evidence="3" key="1">
    <citation type="journal article" date="2011" name="BMC Genomics">
        <title>Complete genome sequence of the filamentous anoxygenic phototrophic bacterium Chloroflexus aurantiacus.</title>
        <authorList>
            <person name="Tang K.H."/>
            <person name="Barry K."/>
            <person name="Chertkov O."/>
            <person name="Dalin E."/>
            <person name="Han C.S."/>
            <person name="Hauser L.J."/>
            <person name="Honchak B.M."/>
            <person name="Karbach L.E."/>
            <person name="Land M.L."/>
            <person name="Lapidus A."/>
            <person name="Larimer F.W."/>
            <person name="Mikhailova N."/>
            <person name="Pitluck S."/>
            <person name="Pierson B.K."/>
            <person name="Blankenship R.E."/>
        </authorList>
    </citation>
    <scope>NUCLEOTIDE SEQUENCE [LARGE SCALE GENOMIC DNA]</scope>
    <source>
        <strain evidence="3">ATCC 29366 / DSM 635 / J-10-fl</strain>
    </source>
</reference>
<dbReference type="PATRIC" id="fig|324602.8.peg.343"/>
<dbReference type="InterPro" id="IPR059226">
    <property type="entry name" value="Choice_anch_Q_dom"/>
</dbReference>
<dbReference type="RefSeq" id="WP_012256201.1">
    <property type="nucleotide sequence ID" value="NC_010175.1"/>
</dbReference>
<dbReference type="KEGG" id="cau:Caur_0294"/>
<keyword evidence="1" id="KW-0812">Transmembrane</keyword>
<keyword evidence="1" id="KW-0472">Membrane</keyword>
<organism evidence="2 3">
    <name type="scientific">Chloroflexus aurantiacus (strain ATCC 29366 / DSM 635 / J-10-fl)</name>
    <dbReference type="NCBI Taxonomy" id="324602"/>
    <lineage>
        <taxon>Bacteria</taxon>
        <taxon>Bacillati</taxon>
        <taxon>Chloroflexota</taxon>
        <taxon>Chloroflexia</taxon>
        <taxon>Chloroflexales</taxon>
        <taxon>Chloroflexineae</taxon>
        <taxon>Chloroflexaceae</taxon>
        <taxon>Chloroflexus</taxon>
    </lineage>
</organism>
<evidence type="ECO:0000313" key="2">
    <source>
        <dbReference type="EMBL" id="ABY33545.1"/>
    </source>
</evidence>
<accession>A9WCX6</accession>
<dbReference type="SUPFAM" id="SSF51126">
    <property type="entry name" value="Pectin lyase-like"/>
    <property type="match status" value="1"/>
</dbReference>
<sequence length="476" mass="49720">MERHNTVLSLPTLRGLVGKLVYTSGSHAFSRSILKGRRYAQDRWGSFIESRSWGWIMLMIVAGVVGGWLLLHNARPTLSAGSIVVTTTDDELNSDGDCSLREAIQAVNTQSPVDACPTGSGNDTITLPAGVYTLNIAGAGEDNNTTGDLDIFATASAVTRTLIIQGNGASTTVVDGNQLDRVFHLVARAPVRFQDDLLVLRDLTVRNGRLPAATREGGAGLLSWGRLELYNVIIENNATTGTSSSDVGGGFCIGCGPGTGSGYLENVIVRNNAAQRGGGVFSNRPLTITASSIISNTAVARGAIENYGALTLINVTVSNNFASNNTGGIGHFAGSLSVLNSTISHNTSRGILFDAPATLKNTLLAYNTPGGNCFISTPPTSQGYNLSNDNSCASLLTASGDLNNVDPQLGPLQNNGGFTPTRALALTSPAVNAGTNSDCPATDQRGVTRPQDGTCDIGAYELQVQRVHLPLVLKQS</sequence>
<evidence type="ECO:0000313" key="3">
    <source>
        <dbReference type="Proteomes" id="UP000002008"/>
    </source>
</evidence>